<reference evidence="1 2" key="1">
    <citation type="journal article" date="2019" name="Sci. Rep.">
        <title>Orb-weaving spider Araneus ventricosus genome elucidates the spidroin gene catalogue.</title>
        <authorList>
            <person name="Kono N."/>
            <person name="Nakamura H."/>
            <person name="Ohtoshi R."/>
            <person name="Moran D.A.P."/>
            <person name="Shinohara A."/>
            <person name="Yoshida Y."/>
            <person name="Fujiwara M."/>
            <person name="Mori M."/>
            <person name="Tomita M."/>
            <person name="Arakawa K."/>
        </authorList>
    </citation>
    <scope>NUCLEOTIDE SEQUENCE [LARGE SCALE GENOMIC DNA]</scope>
</reference>
<evidence type="ECO:0000313" key="2">
    <source>
        <dbReference type="Proteomes" id="UP000499080"/>
    </source>
</evidence>
<dbReference type="Proteomes" id="UP000499080">
    <property type="component" value="Unassembled WGS sequence"/>
</dbReference>
<protein>
    <submittedName>
        <fullName evidence="1">Uncharacterized protein</fullName>
    </submittedName>
</protein>
<sequence length="95" mass="10874">MNLHYKFTASSTHGDFVVCDNLNHTCYELAVLPYQTCCKLQEQDCCIFVTNYNCYMGNTSPRELAELDDTHHECRLSISDMSPPSTPLLKTRFTT</sequence>
<comment type="caution">
    <text evidence="1">The sequence shown here is derived from an EMBL/GenBank/DDBJ whole genome shotgun (WGS) entry which is preliminary data.</text>
</comment>
<dbReference type="AlphaFoldDB" id="A0A4Y2QC26"/>
<organism evidence="1 2">
    <name type="scientific">Araneus ventricosus</name>
    <name type="common">Orbweaver spider</name>
    <name type="synonym">Epeira ventricosa</name>
    <dbReference type="NCBI Taxonomy" id="182803"/>
    <lineage>
        <taxon>Eukaryota</taxon>
        <taxon>Metazoa</taxon>
        <taxon>Ecdysozoa</taxon>
        <taxon>Arthropoda</taxon>
        <taxon>Chelicerata</taxon>
        <taxon>Arachnida</taxon>
        <taxon>Araneae</taxon>
        <taxon>Araneomorphae</taxon>
        <taxon>Entelegynae</taxon>
        <taxon>Araneoidea</taxon>
        <taxon>Araneidae</taxon>
        <taxon>Araneus</taxon>
    </lineage>
</organism>
<name>A0A4Y2QC26_ARAVE</name>
<accession>A0A4Y2QC26</accession>
<proteinExistence type="predicted"/>
<dbReference type="EMBL" id="BGPR01013251">
    <property type="protein sequence ID" value="GBN59836.1"/>
    <property type="molecule type" value="Genomic_DNA"/>
</dbReference>
<gene>
    <name evidence="1" type="ORF">AVEN_26549_1</name>
</gene>
<keyword evidence="2" id="KW-1185">Reference proteome</keyword>
<evidence type="ECO:0000313" key="1">
    <source>
        <dbReference type="EMBL" id="GBN59836.1"/>
    </source>
</evidence>